<dbReference type="STRING" id="1686286.GCA_900092335_02426"/>
<dbReference type="EMBL" id="VHIR01000036">
    <property type="protein sequence ID" value="TQE42408.1"/>
    <property type="molecule type" value="Genomic_DNA"/>
</dbReference>
<sequence>MNTVIAAVKLPFVKVNREEFLRSEFKDHEHLDVILERGPQAVFTTEALAERAKRLVSTNTRNSTAVSFAAGLPANAFIAVPAAGVDVAQFFGFALRMAQQISYLFGEKDLFNGEDSTLNDEAKFRVFGYLGAMFGIAGGAALINKAASMAAAQAGKKVANKALTKTVWYPVVKKVAAMLGQKITKQTVGSAVTKVVPVLGGVVAGTLTYATFRPMGQRLTDVFVNNLNGTFDLKEDLKNELNPEFLQELEEQEATIIDE</sequence>
<organism evidence="1 2">
    <name type="scientific">Corynebacterium phoceense</name>
    <dbReference type="NCBI Taxonomy" id="1686286"/>
    <lineage>
        <taxon>Bacteria</taxon>
        <taxon>Bacillati</taxon>
        <taxon>Actinomycetota</taxon>
        <taxon>Actinomycetes</taxon>
        <taxon>Mycobacteriales</taxon>
        <taxon>Corynebacteriaceae</taxon>
        <taxon>Corynebacterium</taxon>
    </lineage>
</organism>
<keyword evidence="2" id="KW-1185">Reference proteome</keyword>
<gene>
    <name evidence="1" type="ORF">EJK80_12825</name>
</gene>
<comment type="caution">
    <text evidence="1">The sequence shown here is derived from an EMBL/GenBank/DDBJ whole genome shotgun (WGS) entry which is preliminary data.</text>
</comment>
<dbReference type="Proteomes" id="UP000318080">
    <property type="component" value="Unassembled WGS sequence"/>
</dbReference>
<name>A0A540R3V4_9CORY</name>
<evidence type="ECO:0000313" key="1">
    <source>
        <dbReference type="EMBL" id="TQE42408.1"/>
    </source>
</evidence>
<proteinExistence type="predicted"/>
<accession>A0A540R3V4</accession>
<evidence type="ECO:0000313" key="2">
    <source>
        <dbReference type="Proteomes" id="UP000318080"/>
    </source>
</evidence>
<protein>
    <submittedName>
        <fullName evidence="1">ABC transporter ATPase</fullName>
    </submittedName>
</protein>
<reference evidence="1 2" key="1">
    <citation type="submission" date="2019-06" db="EMBL/GenBank/DDBJ databases">
        <title>Draft genome of C. phoceense Strain 272.</title>
        <authorList>
            <person name="Pacheco L.G.C."/>
            <person name="Barberis C.M."/>
            <person name="Almuzara M.N."/>
            <person name="Traglia G.M."/>
            <person name="Santos C.S."/>
            <person name="Rocha D.J.P.G."/>
            <person name="Aguiar E.R.G.R."/>
            <person name="Vay C.A."/>
        </authorList>
    </citation>
    <scope>NUCLEOTIDE SEQUENCE [LARGE SCALE GENOMIC DNA]</scope>
    <source>
        <strain evidence="1 2">272</strain>
    </source>
</reference>
<dbReference type="AlphaFoldDB" id="A0A540R3V4"/>